<proteinExistence type="inferred from homology"/>
<keyword evidence="2 4" id="KW-0324">Glycolysis</keyword>
<evidence type="ECO:0000256" key="1">
    <source>
        <dbReference type="ARBA" id="ARBA00022432"/>
    </source>
</evidence>
<dbReference type="Pfam" id="PF00342">
    <property type="entry name" value="PGI"/>
    <property type="match status" value="1"/>
</dbReference>
<protein>
    <recommendedName>
        <fullName evidence="4">Glucose-6-phosphate isomerase</fullName>
        <ecNumber evidence="4">5.3.1.9</ecNumber>
    </recommendedName>
</protein>
<comment type="catalytic activity">
    <reaction evidence="4">
        <text>alpha-D-glucose 6-phosphate = beta-D-fructose 6-phosphate</text>
        <dbReference type="Rhea" id="RHEA:11816"/>
        <dbReference type="ChEBI" id="CHEBI:57634"/>
        <dbReference type="ChEBI" id="CHEBI:58225"/>
        <dbReference type="EC" id="5.3.1.9"/>
    </reaction>
</comment>
<dbReference type="GO" id="GO:0006094">
    <property type="term" value="P:gluconeogenesis"/>
    <property type="evidence" value="ECO:0007669"/>
    <property type="project" value="UniProtKB-KW"/>
</dbReference>
<dbReference type="AlphaFoldDB" id="A0A2H0RBI0"/>
<comment type="similarity">
    <text evidence="4">Belongs to the GPI family.</text>
</comment>
<dbReference type="GO" id="GO:0004347">
    <property type="term" value="F:glucose-6-phosphate isomerase activity"/>
    <property type="evidence" value="ECO:0007669"/>
    <property type="project" value="UniProtKB-EC"/>
</dbReference>
<evidence type="ECO:0000256" key="3">
    <source>
        <dbReference type="ARBA" id="ARBA00023235"/>
    </source>
</evidence>
<dbReference type="UniPathway" id="UPA00109">
    <property type="reaction ID" value="UER00181"/>
</dbReference>
<sequence>MIINSMQLLYENTSGLETKNVLNTAESLVSYIQKLKQIKQGEYNIPESCLNVVSDTKYLAKVIELIKKYKSQNLKYVFLLGIGGSNLGAKAIYDSFYGFKDTYLPKIERYPKLLFLDTVNPKFFDDLNSFLKTTKLNSEEYLINIITKSGSTTETIYNAEMLLKILPNSYNRIVITSDKDSVLTKKAQEKNIEHLEVPKMVGGRFSVFSAVGLFPLAICNIDIGKLLKGALDAKKQNLEDDITKNLAAISASSIYLNYKKNIFINDTYIYNPELESLGKWYRQLMAESLGKDNLKILPTVSVGSADLHSITQRYLGGEHNIFTTFLRASTPSVSENIKLTETKLNIIEDSIKNKAPNNIVEAIYEGVKKSYKNKNIPYIEVTLETVDEYNLGYYMQFKMIEMMYLGKLFNVNTFNQPNVEEYKVETKKILIHEK</sequence>
<keyword evidence="3 4" id="KW-0413">Isomerase</keyword>
<organism evidence="5 6">
    <name type="scientific">candidate division WWE3 bacterium CG10_big_fil_rev_8_21_14_0_10_32_10</name>
    <dbReference type="NCBI Taxonomy" id="1975090"/>
    <lineage>
        <taxon>Bacteria</taxon>
        <taxon>Katanobacteria</taxon>
    </lineage>
</organism>
<dbReference type="PANTHER" id="PTHR11469">
    <property type="entry name" value="GLUCOSE-6-PHOSPHATE ISOMERASE"/>
    <property type="match status" value="1"/>
</dbReference>
<accession>A0A2H0RBI0</accession>
<dbReference type="SUPFAM" id="SSF53697">
    <property type="entry name" value="SIS domain"/>
    <property type="match status" value="1"/>
</dbReference>
<dbReference type="InterPro" id="IPR046348">
    <property type="entry name" value="SIS_dom_sf"/>
</dbReference>
<dbReference type="Proteomes" id="UP000230214">
    <property type="component" value="Unassembled WGS sequence"/>
</dbReference>
<dbReference type="PRINTS" id="PR00662">
    <property type="entry name" value="G6PISOMERASE"/>
</dbReference>
<dbReference type="GO" id="GO:0048029">
    <property type="term" value="F:monosaccharide binding"/>
    <property type="evidence" value="ECO:0007669"/>
    <property type="project" value="TreeGrafter"/>
</dbReference>
<dbReference type="GO" id="GO:0005829">
    <property type="term" value="C:cytosol"/>
    <property type="evidence" value="ECO:0007669"/>
    <property type="project" value="TreeGrafter"/>
</dbReference>
<dbReference type="GO" id="GO:0006096">
    <property type="term" value="P:glycolytic process"/>
    <property type="evidence" value="ECO:0007669"/>
    <property type="project" value="UniProtKB-UniPathway"/>
</dbReference>
<dbReference type="EC" id="5.3.1.9" evidence="4"/>
<evidence type="ECO:0000256" key="4">
    <source>
        <dbReference type="RuleBase" id="RU000612"/>
    </source>
</evidence>
<reference evidence="5 6" key="1">
    <citation type="submission" date="2017-09" db="EMBL/GenBank/DDBJ databases">
        <title>Depth-based differentiation of microbial function through sediment-hosted aquifers and enrichment of novel symbionts in the deep terrestrial subsurface.</title>
        <authorList>
            <person name="Probst A.J."/>
            <person name="Ladd B."/>
            <person name="Jarett J.K."/>
            <person name="Geller-Mcgrath D.E."/>
            <person name="Sieber C.M."/>
            <person name="Emerson J.B."/>
            <person name="Anantharaman K."/>
            <person name="Thomas B.C."/>
            <person name="Malmstrom R."/>
            <person name="Stieglmeier M."/>
            <person name="Klingl A."/>
            <person name="Woyke T."/>
            <person name="Ryan C.M."/>
            <person name="Banfield J.F."/>
        </authorList>
    </citation>
    <scope>NUCLEOTIDE SEQUENCE [LARGE SCALE GENOMIC DNA]</scope>
    <source>
        <strain evidence="5">CG10_big_fil_rev_8_21_14_0_10_32_10</strain>
    </source>
</reference>
<dbReference type="InterPro" id="IPR001672">
    <property type="entry name" value="G6P_Isomerase"/>
</dbReference>
<comment type="caution">
    <text evidence="5">The sequence shown here is derived from an EMBL/GenBank/DDBJ whole genome shotgun (WGS) entry which is preliminary data.</text>
</comment>
<name>A0A2H0RBI0_UNCKA</name>
<dbReference type="PROSITE" id="PS51463">
    <property type="entry name" value="P_GLUCOSE_ISOMERASE_3"/>
    <property type="match status" value="1"/>
</dbReference>
<dbReference type="GO" id="GO:0097367">
    <property type="term" value="F:carbohydrate derivative binding"/>
    <property type="evidence" value="ECO:0007669"/>
    <property type="project" value="InterPro"/>
</dbReference>
<dbReference type="GO" id="GO:0051156">
    <property type="term" value="P:glucose 6-phosphate metabolic process"/>
    <property type="evidence" value="ECO:0007669"/>
    <property type="project" value="TreeGrafter"/>
</dbReference>
<gene>
    <name evidence="5" type="ORF">COV24_01580</name>
</gene>
<evidence type="ECO:0000256" key="2">
    <source>
        <dbReference type="ARBA" id="ARBA00023152"/>
    </source>
</evidence>
<evidence type="ECO:0000313" key="5">
    <source>
        <dbReference type="EMBL" id="PIR43726.1"/>
    </source>
</evidence>
<evidence type="ECO:0000313" key="6">
    <source>
        <dbReference type="Proteomes" id="UP000230214"/>
    </source>
</evidence>
<keyword evidence="1 4" id="KW-0312">Gluconeogenesis</keyword>
<dbReference type="EMBL" id="PCXU01000013">
    <property type="protein sequence ID" value="PIR43726.1"/>
    <property type="molecule type" value="Genomic_DNA"/>
</dbReference>
<dbReference type="PANTHER" id="PTHR11469:SF1">
    <property type="entry name" value="GLUCOSE-6-PHOSPHATE ISOMERASE"/>
    <property type="match status" value="1"/>
</dbReference>
<dbReference type="Gene3D" id="3.40.50.10490">
    <property type="entry name" value="Glucose-6-phosphate isomerase like protein, domain 1"/>
    <property type="match status" value="2"/>
</dbReference>
<dbReference type="InterPro" id="IPR035476">
    <property type="entry name" value="SIS_PGI_1"/>
</dbReference>
<dbReference type="CDD" id="cd05015">
    <property type="entry name" value="SIS_PGI_1"/>
    <property type="match status" value="1"/>
</dbReference>
<comment type="pathway">
    <text evidence="4">Carbohydrate degradation; glycolysis; D-glyceraldehyde 3-phosphate and glycerone phosphate from D-glucose: step 2/4.</text>
</comment>